<feature type="compositionally biased region" description="Polar residues" evidence="1">
    <location>
        <begin position="100"/>
        <end position="115"/>
    </location>
</feature>
<name>A0A426X0N6_ENSVE</name>
<gene>
    <name evidence="2" type="ORF">B296_00057056</name>
</gene>
<comment type="caution">
    <text evidence="2">The sequence shown here is derived from an EMBL/GenBank/DDBJ whole genome shotgun (WGS) entry which is preliminary data.</text>
</comment>
<dbReference type="Proteomes" id="UP000287651">
    <property type="component" value="Unassembled WGS sequence"/>
</dbReference>
<evidence type="ECO:0000313" key="2">
    <source>
        <dbReference type="EMBL" id="RRT33020.1"/>
    </source>
</evidence>
<accession>A0A426X0N6</accession>
<dbReference type="AlphaFoldDB" id="A0A426X0N6"/>
<evidence type="ECO:0000313" key="3">
    <source>
        <dbReference type="Proteomes" id="UP000287651"/>
    </source>
</evidence>
<proteinExistence type="predicted"/>
<reference evidence="2 3" key="1">
    <citation type="journal article" date="2014" name="Agronomy (Basel)">
        <title>A Draft Genome Sequence for Ensete ventricosum, the Drought-Tolerant Tree Against Hunger.</title>
        <authorList>
            <person name="Harrison J."/>
            <person name="Moore K.A."/>
            <person name="Paszkiewicz K."/>
            <person name="Jones T."/>
            <person name="Grant M."/>
            <person name="Ambacheew D."/>
            <person name="Muzemil S."/>
            <person name="Studholme D.J."/>
        </authorList>
    </citation>
    <scope>NUCLEOTIDE SEQUENCE [LARGE SCALE GENOMIC DNA]</scope>
</reference>
<sequence length="115" mass="12596">MRTSNPGSRGHTLVLFPVSGSIAYKSPDSSTNATHLSSEYRHTEDEGKDMLLFARKVRIGLLAINQAYYKGFAYDKKGTVNFSEKGARFTSLPNDEAQMHPSQPDSSVELTSPVG</sequence>
<evidence type="ECO:0000256" key="1">
    <source>
        <dbReference type="SAM" id="MobiDB-lite"/>
    </source>
</evidence>
<dbReference type="EMBL" id="AMZH03030103">
    <property type="protein sequence ID" value="RRT33020.1"/>
    <property type="molecule type" value="Genomic_DNA"/>
</dbReference>
<protein>
    <submittedName>
        <fullName evidence="2">Uncharacterized protein</fullName>
    </submittedName>
</protein>
<feature type="region of interest" description="Disordered" evidence="1">
    <location>
        <begin position="91"/>
        <end position="115"/>
    </location>
</feature>
<organism evidence="2 3">
    <name type="scientific">Ensete ventricosum</name>
    <name type="common">Abyssinian banana</name>
    <name type="synonym">Musa ensete</name>
    <dbReference type="NCBI Taxonomy" id="4639"/>
    <lineage>
        <taxon>Eukaryota</taxon>
        <taxon>Viridiplantae</taxon>
        <taxon>Streptophyta</taxon>
        <taxon>Embryophyta</taxon>
        <taxon>Tracheophyta</taxon>
        <taxon>Spermatophyta</taxon>
        <taxon>Magnoliopsida</taxon>
        <taxon>Liliopsida</taxon>
        <taxon>Zingiberales</taxon>
        <taxon>Musaceae</taxon>
        <taxon>Ensete</taxon>
    </lineage>
</organism>